<organism evidence="2 3">
    <name type="scientific">Kipferlia bialata</name>
    <dbReference type="NCBI Taxonomy" id="797122"/>
    <lineage>
        <taxon>Eukaryota</taxon>
        <taxon>Metamonada</taxon>
        <taxon>Carpediemonas-like organisms</taxon>
        <taxon>Kipferlia</taxon>
    </lineage>
</organism>
<name>A0A9K3D0M6_9EUKA</name>
<sequence length="52" mass="5968">RNLNRHVDVVHRGIRWQCPCCDCTFSQEFRAASHIKRKHPEAIGTLPLPAMA</sequence>
<dbReference type="InterPro" id="IPR013087">
    <property type="entry name" value="Znf_C2H2_type"/>
</dbReference>
<reference evidence="2 3" key="1">
    <citation type="journal article" date="2018" name="PLoS ONE">
        <title>The draft genome of Kipferlia bialata reveals reductive genome evolution in fornicate parasites.</title>
        <authorList>
            <person name="Tanifuji G."/>
            <person name="Takabayashi S."/>
            <person name="Kume K."/>
            <person name="Takagi M."/>
            <person name="Nakayama T."/>
            <person name="Kamikawa R."/>
            <person name="Inagaki Y."/>
            <person name="Hashimoto T."/>
        </authorList>
    </citation>
    <scope>NUCLEOTIDE SEQUENCE [LARGE SCALE GENOMIC DNA]</scope>
    <source>
        <strain evidence="2">NY0173</strain>
    </source>
</reference>
<evidence type="ECO:0000313" key="2">
    <source>
        <dbReference type="EMBL" id="GIQ86913.1"/>
    </source>
</evidence>
<feature type="non-terminal residue" evidence="2">
    <location>
        <position position="52"/>
    </location>
</feature>
<evidence type="ECO:0000313" key="3">
    <source>
        <dbReference type="Proteomes" id="UP000265618"/>
    </source>
</evidence>
<gene>
    <name evidence="2" type="ORF">KIPB_008853</name>
</gene>
<protein>
    <recommendedName>
        <fullName evidence="1">C2H2-type domain-containing protein</fullName>
    </recommendedName>
</protein>
<comment type="caution">
    <text evidence="2">The sequence shown here is derived from an EMBL/GenBank/DDBJ whole genome shotgun (WGS) entry which is preliminary data.</text>
</comment>
<evidence type="ECO:0000259" key="1">
    <source>
        <dbReference type="PROSITE" id="PS00028"/>
    </source>
</evidence>
<keyword evidence="3" id="KW-1185">Reference proteome</keyword>
<dbReference type="PROSITE" id="PS00028">
    <property type="entry name" value="ZINC_FINGER_C2H2_1"/>
    <property type="match status" value="1"/>
</dbReference>
<accession>A0A9K3D0M6</accession>
<dbReference type="Proteomes" id="UP000265618">
    <property type="component" value="Unassembled WGS sequence"/>
</dbReference>
<dbReference type="Gene3D" id="3.30.160.60">
    <property type="entry name" value="Classic Zinc Finger"/>
    <property type="match status" value="1"/>
</dbReference>
<feature type="domain" description="C2H2-type" evidence="1">
    <location>
        <begin position="18"/>
        <end position="39"/>
    </location>
</feature>
<dbReference type="AlphaFoldDB" id="A0A9K3D0M6"/>
<dbReference type="EMBL" id="BDIP01002846">
    <property type="protein sequence ID" value="GIQ86913.1"/>
    <property type="molecule type" value="Genomic_DNA"/>
</dbReference>
<proteinExistence type="predicted"/>